<comment type="cofactor">
    <cofactor evidence="10">
        <name>Fe cation</name>
        <dbReference type="ChEBI" id="CHEBI:24875"/>
    </cofactor>
    <text evidence="10">Binds 1 Fe cation per subunit.</text>
</comment>
<evidence type="ECO:0000256" key="6">
    <source>
        <dbReference type="ARBA" id="ARBA00022964"/>
    </source>
</evidence>
<dbReference type="Gene3D" id="3.10.450.60">
    <property type="match status" value="1"/>
</dbReference>
<dbReference type="PANTHER" id="PTHR11771">
    <property type="entry name" value="LIPOXYGENASE"/>
    <property type="match status" value="1"/>
</dbReference>
<feature type="chain" id="PRO_5044874625" description="Hydroperoxide isomerase ALOXE3-like" evidence="14">
    <location>
        <begin position="17"/>
        <end position="703"/>
    </location>
</feature>
<keyword evidence="5 10" id="KW-0479">Metal-binding</keyword>
<dbReference type="GO" id="GO:0046872">
    <property type="term" value="F:metal ion binding"/>
    <property type="evidence" value="ECO:0007669"/>
    <property type="project" value="UniProtKB-KW"/>
</dbReference>
<feature type="binding site" evidence="10">
    <location>
        <position position="405"/>
    </location>
    <ligand>
        <name>Fe cation</name>
        <dbReference type="ChEBI" id="CHEBI:24875"/>
        <note>catalytic</note>
    </ligand>
</feature>
<evidence type="ECO:0000256" key="1">
    <source>
        <dbReference type="ARBA" id="ARBA00004496"/>
    </source>
</evidence>
<dbReference type="InterPro" id="IPR020834">
    <property type="entry name" value="LipOase_CS"/>
</dbReference>
<dbReference type="InterPro" id="IPR001885">
    <property type="entry name" value="LipOase_mml"/>
</dbReference>
<dbReference type="GO" id="GO:0005737">
    <property type="term" value="C:cytoplasm"/>
    <property type="evidence" value="ECO:0007669"/>
    <property type="project" value="UniProtKB-SubCell"/>
</dbReference>
<evidence type="ECO:0000256" key="7">
    <source>
        <dbReference type="ARBA" id="ARBA00023002"/>
    </source>
</evidence>
<dbReference type="InterPro" id="IPR000907">
    <property type="entry name" value="LipOase"/>
</dbReference>
<dbReference type="FunFam" id="1.20.245.10:FF:000001">
    <property type="entry name" value="Arachidonate 5-lipoxygenase a"/>
    <property type="match status" value="1"/>
</dbReference>
<dbReference type="GO" id="GO:0051213">
    <property type="term" value="F:dioxygenase activity"/>
    <property type="evidence" value="ECO:0007669"/>
    <property type="project" value="UniProtKB-KW"/>
</dbReference>
<protein>
    <recommendedName>
        <fullName evidence="19">Hydroperoxide isomerase ALOXE3-like</fullName>
    </recommendedName>
</protein>
<feature type="binding site" evidence="10">
    <location>
        <position position="580"/>
    </location>
    <ligand>
        <name>Fe cation</name>
        <dbReference type="ChEBI" id="CHEBI:24875"/>
        <note>catalytic</note>
    </ligand>
</feature>
<reference evidence="17 18" key="1">
    <citation type="submission" date="2024-09" db="EMBL/GenBank/DDBJ databases">
        <title>A chromosome-level genome assembly of Gray's grenadier anchovy, Coilia grayii.</title>
        <authorList>
            <person name="Fu Z."/>
        </authorList>
    </citation>
    <scope>NUCLEOTIDE SEQUENCE [LARGE SCALE GENOMIC DNA]</scope>
    <source>
        <strain evidence="17">G4</strain>
        <tissue evidence="17">Muscle</tissue>
    </source>
</reference>
<feature type="domain" description="Lipoxygenase" evidence="16">
    <location>
        <begin position="146"/>
        <end position="703"/>
    </location>
</feature>
<dbReference type="PRINTS" id="PR00087">
    <property type="entry name" value="LIPOXYGENASE"/>
</dbReference>
<comment type="pathway">
    <text evidence="2">Lipid metabolism.</text>
</comment>
<keyword evidence="7" id="KW-0560">Oxidoreductase</keyword>
<dbReference type="PRINTS" id="PR00467">
    <property type="entry name" value="MAMLPOXGNASE"/>
</dbReference>
<keyword evidence="11" id="KW-0106">Calcium</keyword>
<dbReference type="EMBL" id="JBHFQA010000015">
    <property type="protein sequence ID" value="KAL2086482.1"/>
    <property type="molecule type" value="Genomic_DNA"/>
</dbReference>
<dbReference type="AlphaFoldDB" id="A0ABD1JH56"/>
<name>A0ABD1JH56_9TELE</name>
<feature type="signal peptide" evidence="14">
    <location>
        <begin position="1"/>
        <end position="16"/>
    </location>
</feature>
<keyword evidence="9" id="KW-0443">Lipid metabolism</keyword>
<dbReference type="InterPro" id="IPR013819">
    <property type="entry name" value="LipOase_C"/>
</dbReference>
<dbReference type="Gene3D" id="1.20.245.10">
    <property type="entry name" value="Lipoxygenase-1, Domain 5"/>
    <property type="match status" value="1"/>
</dbReference>
<dbReference type="SUPFAM" id="SSF48484">
    <property type="entry name" value="Lipoxigenase"/>
    <property type="match status" value="1"/>
</dbReference>
<evidence type="ECO:0000259" key="15">
    <source>
        <dbReference type="PROSITE" id="PS50095"/>
    </source>
</evidence>
<evidence type="ECO:0000313" key="17">
    <source>
        <dbReference type="EMBL" id="KAL2086482.1"/>
    </source>
</evidence>
<proteinExistence type="inferred from homology"/>
<sequence>MLVYVLLCLHFSSGNTQFVNQTLANTEPELLNYTLTVYTGDGPLEGTTNYISVVLHGAEGVSEPARASGFLGLRRGSVRQFHMNLFAPLGDLIMLEVYSKALFGFDNKWFCDKFSVKTPENEELLFPCYRWINASTTLFLRPAAAIFEFQDVHAVGQNQRRMELEQSRSTYRWRIYVKGIPETVMAETSQDLPTDAQYSIRMATDFRMAYRVTTLETQALANSRQQWDWKFSGLDNIFSEERSLTYEYVKEHWDKDEFFGYQFLNGLNPMVIRRCSKLPQNFPVTEEMVRDSLGGTTLEQEMKKGNIFLSDYKVLDGLIGNIVHGRQQYLTSPLVLLYSNPEGQMLPIAIQLTQEAGTKGGAKGKMQNPIFLPTDSKYDWLLAKVFVRGADFAMHEMIVHLLGTHFLAEVFTMATLRNLPSTHPLYKLIIPHTRYTLQVSVISRSQLISKQGPVTQYTGIGGQSLPVLLTRATASLTYSSLCLPDSILERGLEQVSSYYYRDDGMELWRIINKFVEGILTHYYTSDEHIGRDAELQNWITEIFTKGFLGRSQSGIPQSFNTRAELVKFVTMVIFTSTAQHAAVHNGQFDLGGWMPNFPSSLREPPPTEKGQSTMDTILNTLPDEGTTANILAVLKHVTEDYSDLYPLGYFPEDLFGEEVPRKLIENFQKDLEVLSDVIEKRNAKLELPYTFLHPKNIVNSIST</sequence>
<evidence type="ECO:0000256" key="4">
    <source>
        <dbReference type="ARBA" id="ARBA00022490"/>
    </source>
</evidence>
<dbReference type="SMART" id="SM00308">
    <property type="entry name" value="LH2"/>
    <property type="match status" value="1"/>
</dbReference>
<keyword evidence="4" id="KW-0963">Cytoplasm</keyword>
<dbReference type="GO" id="GO:0006629">
    <property type="term" value="P:lipid metabolic process"/>
    <property type="evidence" value="ECO:0007669"/>
    <property type="project" value="UniProtKB-KW"/>
</dbReference>
<keyword evidence="18" id="KW-1185">Reference proteome</keyword>
<feature type="binding site" evidence="10">
    <location>
        <position position="400"/>
    </location>
    <ligand>
        <name>Fe cation</name>
        <dbReference type="ChEBI" id="CHEBI:24875"/>
        <note>catalytic</note>
    </ligand>
</feature>
<keyword evidence="6" id="KW-0223">Dioxygenase</keyword>
<evidence type="ECO:0000256" key="2">
    <source>
        <dbReference type="ARBA" id="ARBA00005189"/>
    </source>
</evidence>
<evidence type="ECO:0008006" key="19">
    <source>
        <dbReference type="Google" id="ProtNLM"/>
    </source>
</evidence>
<feature type="binding site" evidence="11">
    <location>
        <position position="46"/>
    </location>
    <ligand>
        <name>Ca(2+)</name>
        <dbReference type="ChEBI" id="CHEBI:29108"/>
        <label>1</label>
    </ligand>
</feature>
<dbReference type="InterPro" id="IPR036226">
    <property type="entry name" value="LipOase_C_sf"/>
</dbReference>
<evidence type="ECO:0000256" key="11">
    <source>
        <dbReference type="PIRSR" id="PIRSR601885-2"/>
    </source>
</evidence>
<feature type="site" description="Essential for stabilizing binding to COTL1" evidence="12">
    <location>
        <position position="131"/>
    </location>
</feature>
<comment type="caution">
    <text evidence="13">Lacks conserved residue(s) required for the propagation of feature annotation.</text>
</comment>
<dbReference type="PROSITE" id="PS00081">
    <property type="entry name" value="LIPOXYGENASE_2"/>
    <property type="match status" value="1"/>
</dbReference>
<dbReference type="SUPFAM" id="SSF49723">
    <property type="entry name" value="Lipase/lipooxygenase domain (PLAT/LH2 domain)"/>
    <property type="match status" value="1"/>
</dbReference>
<dbReference type="PROSITE" id="PS50095">
    <property type="entry name" value="PLAT"/>
    <property type="match status" value="1"/>
</dbReference>
<dbReference type="InterPro" id="IPR001024">
    <property type="entry name" value="PLAT/LH2_dom"/>
</dbReference>
<evidence type="ECO:0000259" key="16">
    <source>
        <dbReference type="PROSITE" id="PS51393"/>
    </source>
</evidence>
<accession>A0ABD1JH56</accession>
<feature type="domain" description="PLAT" evidence="15">
    <location>
        <begin position="31"/>
        <end position="146"/>
    </location>
</feature>
<dbReference type="PROSITE" id="PS51393">
    <property type="entry name" value="LIPOXYGENASE_3"/>
    <property type="match status" value="1"/>
</dbReference>
<comment type="similarity">
    <text evidence="3">Belongs to the lipoxygenase family.</text>
</comment>
<evidence type="ECO:0000256" key="13">
    <source>
        <dbReference type="PROSITE-ProRule" id="PRU00152"/>
    </source>
</evidence>
<comment type="subcellular location">
    <subcellularLocation>
        <location evidence="1">Cytoplasm</location>
    </subcellularLocation>
</comment>
<evidence type="ECO:0000256" key="12">
    <source>
        <dbReference type="PIRSR" id="PIRSR601885-3"/>
    </source>
</evidence>
<dbReference type="Proteomes" id="UP001591681">
    <property type="component" value="Unassembled WGS sequence"/>
</dbReference>
<comment type="caution">
    <text evidence="17">The sequence shown here is derived from an EMBL/GenBank/DDBJ whole genome shotgun (WGS) entry which is preliminary data.</text>
</comment>
<evidence type="ECO:0000256" key="3">
    <source>
        <dbReference type="ARBA" id="ARBA00009419"/>
    </source>
</evidence>
<evidence type="ECO:0000256" key="10">
    <source>
        <dbReference type="PIRSR" id="PIRSR601885-1"/>
    </source>
</evidence>
<keyword evidence="8 10" id="KW-0408">Iron</keyword>
<gene>
    <name evidence="17" type="ORF">ACEWY4_017541</name>
</gene>
<dbReference type="Pfam" id="PF01477">
    <property type="entry name" value="PLAT"/>
    <property type="match status" value="1"/>
</dbReference>
<dbReference type="Pfam" id="PF00305">
    <property type="entry name" value="Lipoxygenase"/>
    <property type="match status" value="1"/>
</dbReference>
<evidence type="ECO:0000256" key="9">
    <source>
        <dbReference type="ARBA" id="ARBA00023098"/>
    </source>
</evidence>
<evidence type="ECO:0000256" key="5">
    <source>
        <dbReference type="ARBA" id="ARBA00022723"/>
    </source>
</evidence>
<dbReference type="Gene3D" id="2.60.60.20">
    <property type="entry name" value="PLAT/LH2 domain"/>
    <property type="match status" value="1"/>
</dbReference>
<evidence type="ECO:0000256" key="14">
    <source>
        <dbReference type="SAM" id="SignalP"/>
    </source>
</evidence>
<evidence type="ECO:0000256" key="8">
    <source>
        <dbReference type="ARBA" id="ARBA00023004"/>
    </source>
</evidence>
<evidence type="ECO:0000313" key="18">
    <source>
        <dbReference type="Proteomes" id="UP001591681"/>
    </source>
</evidence>
<dbReference type="InterPro" id="IPR036392">
    <property type="entry name" value="PLAT/LH2_dom_sf"/>
</dbReference>
<keyword evidence="14" id="KW-0732">Signal</keyword>
<organism evidence="17 18">
    <name type="scientific">Coilia grayii</name>
    <name type="common">Gray's grenadier anchovy</name>
    <dbReference type="NCBI Taxonomy" id="363190"/>
    <lineage>
        <taxon>Eukaryota</taxon>
        <taxon>Metazoa</taxon>
        <taxon>Chordata</taxon>
        <taxon>Craniata</taxon>
        <taxon>Vertebrata</taxon>
        <taxon>Euteleostomi</taxon>
        <taxon>Actinopterygii</taxon>
        <taxon>Neopterygii</taxon>
        <taxon>Teleostei</taxon>
        <taxon>Clupei</taxon>
        <taxon>Clupeiformes</taxon>
        <taxon>Clupeoidei</taxon>
        <taxon>Engraulidae</taxon>
        <taxon>Coilinae</taxon>
        <taxon>Coilia</taxon>
    </lineage>
</organism>